<gene>
    <name evidence="3" type="ORF">GALMADRAFT_256190</name>
</gene>
<proteinExistence type="predicted"/>
<dbReference type="EMBL" id="KL142403">
    <property type="protein sequence ID" value="KDR69340.1"/>
    <property type="molecule type" value="Genomic_DNA"/>
</dbReference>
<reference evidence="4" key="1">
    <citation type="journal article" date="2014" name="Proc. Natl. Acad. Sci. U.S.A.">
        <title>Extensive sampling of basidiomycete genomes demonstrates inadequacy of the white-rot/brown-rot paradigm for wood decay fungi.</title>
        <authorList>
            <person name="Riley R."/>
            <person name="Salamov A.A."/>
            <person name="Brown D.W."/>
            <person name="Nagy L.G."/>
            <person name="Floudas D."/>
            <person name="Held B.W."/>
            <person name="Levasseur A."/>
            <person name="Lombard V."/>
            <person name="Morin E."/>
            <person name="Otillar R."/>
            <person name="Lindquist E.A."/>
            <person name="Sun H."/>
            <person name="LaButti K.M."/>
            <person name="Schmutz J."/>
            <person name="Jabbour D."/>
            <person name="Luo H."/>
            <person name="Baker S.E."/>
            <person name="Pisabarro A.G."/>
            <person name="Walton J.D."/>
            <person name="Blanchette R.A."/>
            <person name="Henrissat B."/>
            <person name="Martin F."/>
            <person name="Cullen D."/>
            <person name="Hibbett D.S."/>
            <person name="Grigoriev I.V."/>
        </authorList>
    </citation>
    <scope>NUCLEOTIDE SEQUENCE [LARGE SCALE GENOMIC DNA]</scope>
    <source>
        <strain evidence="4">CBS 339.88</strain>
    </source>
</reference>
<keyword evidence="4" id="KW-1185">Reference proteome</keyword>
<feature type="transmembrane region" description="Helical" evidence="1">
    <location>
        <begin position="89"/>
        <end position="108"/>
    </location>
</feature>
<name>A0A067SEI4_GALM3</name>
<dbReference type="Proteomes" id="UP000027222">
    <property type="component" value="Unassembled WGS sequence"/>
</dbReference>
<feature type="transmembrane region" description="Helical" evidence="1">
    <location>
        <begin position="52"/>
        <end position="77"/>
    </location>
</feature>
<dbReference type="OrthoDB" id="2638860at2759"/>
<dbReference type="AlphaFoldDB" id="A0A067SEI4"/>
<accession>A0A067SEI4</accession>
<evidence type="ECO:0000313" key="3">
    <source>
        <dbReference type="EMBL" id="KDR69340.1"/>
    </source>
</evidence>
<keyword evidence="1" id="KW-1133">Transmembrane helix</keyword>
<protein>
    <recommendedName>
        <fullName evidence="2">DUF6533 domain-containing protein</fullName>
    </recommendedName>
</protein>
<feature type="domain" description="DUF6533" evidence="2">
    <location>
        <begin position="18"/>
        <end position="61"/>
    </location>
</feature>
<sequence>MNEETAKWMVADRSFSFLALAAATCTIYDHLTTLDDEIELIWKRPRWSPVQYLFLVNRYAGDAMQFYSAFVFVRHIMGHTHQNGNPLNILLGYLVTVVLGSMQGIMVYRVSSMYSHKRKIIYFLAVSLVLEVTFVIFVQLYAYKFNTPVPDPAPGVHLCSQNSWPSFMYTVWIPIAIFEFVVLSLSLSLAIKYYQSVKDLPAIRPTAIPWHNSDSLLYILLRDSITFPFICLTICIVNFFIWMLLPYLAVQISFTVASFAPCIIGSRLIINLREAYYKPFIEECNVGVNVQHQLGTFEASGQQSQSQGARTFTGQGDIYLDGADTDDGHFQLRNVQINQYDKVIDISR</sequence>
<dbReference type="STRING" id="685588.A0A067SEI4"/>
<feature type="transmembrane region" description="Helical" evidence="1">
    <location>
        <begin position="251"/>
        <end position="270"/>
    </location>
</feature>
<keyword evidence="1" id="KW-0812">Transmembrane</keyword>
<feature type="transmembrane region" description="Helical" evidence="1">
    <location>
        <begin position="225"/>
        <end position="245"/>
    </location>
</feature>
<organism evidence="3 4">
    <name type="scientific">Galerina marginata (strain CBS 339.88)</name>
    <dbReference type="NCBI Taxonomy" id="685588"/>
    <lineage>
        <taxon>Eukaryota</taxon>
        <taxon>Fungi</taxon>
        <taxon>Dikarya</taxon>
        <taxon>Basidiomycota</taxon>
        <taxon>Agaricomycotina</taxon>
        <taxon>Agaricomycetes</taxon>
        <taxon>Agaricomycetidae</taxon>
        <taxon>Agaricales</taxon>
        <taxon>Agaricineae</taxon>
        <taxon>Strophariaceae</taxon>
        <taxon>Galerina</taxon>
    </lineage>
</organism>
<evidence type="ECO:0000259" key="2">
    <source>
        <dbReference type="Pfam" id="PF20151"/>
    </source>
</evidence>
<feature type="transmembrane region" description="Helical" evidence="1">
    <location>
        <begin position="120"/>
        <end position="142"/>
    </location>
</feature>
<evidence type="ECO:0000313" key="4">
    <source>
        <dbReference type="Proteomes" id="UP000027222"/>
    </source>
</evidence>
<keyword evidence="1" id="KW-0472">Membrane</keyword>
<evidence type="ECO:0000256" key="1">
    <source>
        <dbReference type="SAM" id="Phobius"/>
    </source>
</evidence>
<dbReference type="HOGENOM" id="CLU_035509_15_0_1"/>
<feature type="transmembrane region" description="Helical" evidence="1">
    <location>
        <begin position="171"/>
        <end position="194"/>
    </location>
</feature>
<dbReference type="InterPro" id="IPR045340">
    <property type="entry name" value="DUF6533"/>
</dbReference>
<dbReference type="Pfam" id="PF20151">
    <property type="entry name" value="DUF6533"/>
    <property type="match status" value="1"/>
</dbReference>